<keyword evidence="3 11" id="KW-0547">Nucleotide-binding</keyword>
<feature type="domain" description="UvrD-like helicase C-terminal" evidence="14">
    <location>
        <begin position="277"/>
        <end position="558"/>
    </location>
</feature>
<dbReference type="CDD" id="cd18807">
    <property type="entry name" value="SF1_C_UvrD"/>
    <property type="match status" value="1"/>
</dbReference>
<reference evidence="16" key="1">
    <citation type="journal article" date="2024" name="Int. J. Syst. Evol. Microbiol.">
        <title>Methylomarinovum tepidoasis sp. nov., a moderately thermophilic methanotroph of the family Methylothermaceae isolated from a deep-sea hydrothermal field.</title>
        <authorList>
            <person name="Hirayama H."/>
            <person name="Takaki Y."/>
            <person name="Abe M."/>
            <person name="Miyazaki M."/>
            <person name="Uematsu K."/>
            <person name="Matsui Y."/>
            <person name="Takai K."/>
        </authorList>
    </citation>
    <scope>NUCLEOTIDE SEQUENCE [LARGE SCALE GENOMIC DNA]</scope>
    <source>
        <strain evidence="16">IT-9</strain>
    </source>
</reference>
<comment type="subunit">
    <text evidence="11">Homodimer.</text>
</comment>
<evidence type="ECO:0000256" key="4">
    <source>
        <dbReference type="ARBA" id="ARBA00022801"/>
    </source>
</evidence>
<keyword evidence="4 11" id="KW-0378">Hydrolase</keyword>
<dbReference type="InterPro" id="IPR014016">
    <property type="entry name" value="UvrD-like_ATP-bd"/>
</dbReference>
<dbReference type="EC" id="5.6.2.4" evidence="11"/>
<evidence type="ECO:0000256" key="8">
    <source>
        <dbReference type="ARBA" id="ARBA00023235"/>
    </source>
</evidence>
<comment type="function">
    <text evidence="11">Rep helicase is a single-stranded DNA-dependent ATPase involved in DNA replication; it can initiate unwinding at a nick in the DNA. It binds to the single-stranded DNA and acts in a progressive fashion along the DNA in the 3' to 5' direction.</text>
</comment>
<dbReference type="Gene3D" id="3.40.50.300">
    <property type="entry name" value="P-loop containing nucleotide triphosphate hydrolases"/>
    <property type="match status" value="2"/>
</dbReference>
<feature type="domain" description="UvrD-like helicase ATP-binding" evidence="13">
    <location>
        <begin position="4"/>
        <end position="276"/>
    </location>
</feature>
<dbReference type="InterPro" id="IPR027417">
    <property type="entry name" value="P-loop_NTPase"/>
</dbReference>
<feature type="binding site" evidence="12">
    <location>
        <begin position="25"/>
        <end position="32"/>
    </location>
    <ligand>
        <name>ATP</name>
        <dbReference type="ChEBI" id="CHEBI:30616"/>
    </ligand>
</feature>
<accession>A0AAU9C4S7</accession>
<dbReference type="Pfam" id="PF00580">
    <property type="entry name" value="UvrD-helicase"/>
    <property type="match status" value="1"/>
</dbReference>
<name>A0AAU9C4S7_9GAMM</name>
<dbReference type="AlphaFoldDB" id="A0AAU9C4S7"/>
<dbReference type="EMBL" id="AP024714">
    <property type="protein sequence ID" value="BCX82200.1"/>
    <property type="molecule type" value="Genomic_DNA"/>
</dbReference>
<dbReference type="InterPro" id="IPR000212">
    <property type="entry name" value="DNA_helicase_UvrD/REP"/>
</dbReference>
<comment type="catalytic activity">
    <reaction evidence="9 11">
        <text>Couples ATP hydrolysis with the unwinding of duplex DNA by translocating in the 3'-5' direction.</text>
        <dbReference type="EC" id="5.6.2.4"/>
    </reaction>
</comment>
<dbReference type="Gene3D" id="1.10.486.10">
    <property type="entry name" value="PCRA, domain 4"/>
    <property type="match status" value="1"/>
</dbReference>
<comment type="catalytic activity">
    <reaction evidence="10 11">
        <text>ATP + H2O = ADP + phosphate + H(+)</text>
        <dbReference type="Rhea" id="RHEA:13065"/>
        <dbReference type="ChEBI" id="CHEBI:15377"/>
        <dbReference type="ChEBI" id="CHEBI:15378"/>
        <dbReference type="ChEBI" id="CHEBI:30616"/>
        <dbReference type="ChEBI" id="CHEBI:43474"/>
        <dbReference type="ChEBI" id="CHEBI:456216"/>
        <dbReference type="EC" id="5.6.2.4"/>
    </reaction>
</comment>
<dbReference type="Proteomes" id="UP001321825">
    <property type="component" value="Chromosome"/>
</dbReference>
<protein>
    <recommendedName>
        <fullName evidence="11">ATP-dependent DNA helicase Rep</fullName>
        <ecNumber evidence="11">5.6.2.4</ecNumber>
    </recommendedName>
    <alternativeName>
        <fullName evidence="11">DNA 3'-5' helicase Rep</fullName>
    </alternativeName>
</protein>
<dbReference type="GO" id="GO:0003697">
    <property type="term" value="F:single-stranded DNA binding"/>
    <property type="evidence" value="ECO:0007669"/>
    <property type="project" value="UniProtKB-UniRule"/>
</dbReference>
<evidence type="ECO:0000259" key="14">
    <source>
        <dbReference type="PROSITE" id="PS51217"/>
    </source>
</evidence>
<feature type="binding site" evidence="11">
    <location>
        <position position="274"/>
    </location>
    <ligand>
        <name>ATP</name>
        <dbReference type="ChEBI" id="CHEBI:30616"/>
    </ligand>
</feature>
<dbReference type="GO" id="GO:0005829">
    <property type="term" value="C:cytosol"/>
    <property type="evidence" value="ECO:0007669"/>
    <property type="project" value="TreeGrafter"/>
</dbReference>
<evidence type="ECO:0000259" key="13">
    <source>
        <dbReference type="PROSITE" id="PS51198"/>
    </source>
</evidence>
<evidence type="ECO:0000256" key="6">
    <source>
        <dbReference type="ARBA" id="ARBA00022840"/>
    </source>
</evidence>
<comment type="similarity">
    <text evidence="1 11">Belongs to the helicase family. UvrD subfamily.</text>
</comment>
<proteinExistence type="inferred from homology"/>
<evidence type="ECO:0000256" key="1">
    <source>
        <dbReference type="ARBA" id="ARBA00009922"/>
    </source>
</evidence>
<evidence type="ECO:0000256" key="11">
    <source>
        <dbReference type="HAMAP-Rule" id="MF_01920"/>
    </source>
</evidence>
<dbReference type="InterPro" id="IPR014017">
    <property type="entry name" value="DNA_helicase_UvrD-like_C"/>
</dbReference>
<evidence type="ECO:0000256" key="10">
    <source>
        <dbReference type="ARBA" id="ARBA00048988"/>
    </source>
</evidence>
<evidence type="ECO:0000256" key="7">
    <source>
        <dbReference type="ARBA" id="ARBA00023125"/>
    </source>
</evidence>
<dbReference type="GO" id="GO:0005524">
    <property type="term" value="F:ATP binding"/>
    <property type="evidence" value="ECO:0007669"/>
    <property type="project" value="UniProtKB-UniRule"/>
</dbReference>
<keyword evidence="5 11" id="KW-0347">Helicase</keyword>
<dbReference type="GO" id="GO:0006260">
    <property type="term" value="P:DNA replication"/>
    <property type="evidence" value="ECO:0007669"/>
    <property type="project" value="UniProtKB-UniRule"/>
</dbReference>
<dbReference type="HAMAP" id="MF_01920">
    <property type="entry name" value="Helicase_Rep"/>
    <property type="match status" value="1"/>
</dbReference>
<dbReference type="Pfam" id="PF13361">
    <property type="entry name" value="UvrD_C"/>
    <property type="match status" value="1"/>
</dbReference>
<organism evidence="15 16">
    <name type="scientific">Methylomarinovum caldicuralii</name>
    <dbReference type="NCBI Taxonomy" id="438856"/>
    <lineage>
        <taxon>Bacteria</taxon>
        <taxon>Pseudomonadati</taxon>
        <taxon>Pseudomonadota</taxon>
        <taxon>Gammaproteobacteria</taxon>
        <taxon>Methylococcales</taxon>
        <taxon>Methylothermaceae</taxon>
        <taxon>Methylomarinovum</taxon>
    </lineage>
</organism>
<evidence type="ECO:0000256" key="9">
    <source>
        <dbReference type="ARBA" id="ARBA00034617"/>
    </source>
</evidence>
<keyword evidence="16" id="KW-1185">Reference proteome</keyword>
<dbReference type="InterPro" id="IPR013986">
    <property type="entry name" value="DExx_box_DNA_helicase_dom_sf"/>
</dbReference>
<evidence type="ECO:0000313" key="15">
    <source>
        <dbReference type="EMBL" id="BCX82200.1"/>
    </source>
</evidence>
<dbReference type="PANTHER" id="PTHR11070">
    <property type="entry name" value="UVRD / RECB / PCRA DNA HELICASE FAMILY MEMBER"/>
    <property type="match status" value="1"/>
</dbReference>
<dbReference type="KEGG" id="mcau:MIT9_P1785"/>
<dbReference type="PROSITE" id="PS51217">
    <property type="entry name" value="UVRD_HELICASE_CTER"/>
    <property type="match status" value="1"/>
</dbReference>
<dbReference type="GO" id="GO:0000725">
    <property type="term" value="P:recombinational repair"/>
    <property type="evidence" value="ECO:0007669"/>
    <property type="project" value="TreeGrafter"/>
</dbReference>
<keyword evidence="7 11" id="KW-0238">DNA-binding</keyword>
<dbReference type="GO" id="GO:0016787">
    <property type="term" value="F:hydrolase activity"/>
    <property type="evidence" value="ECO:0007669"/>
    <property type="project" value="UniProtKB-UniRule"/>
</dbReference>
<evidence type="ECO:0000256" key="2">
    <source>
        <dbReference type="ARBA" id="ARBA00022705"/>
    </source>
</evidence>
<evidence type="ECO:0000256" key="5">
    <source>
        <dbReference type="ARBA" id="ARBA00022806"/>
    </source>
</evidence>
<keyword evidence="6 11" id="KW-0067">ATP-binding</keyword>
<dbReference type="GO" id="GO:0043138">
    <property type="term" value="F:3'-5' DNA helicase activity"/>
    <property type="evidence" value="ECO:0007669"/>
    <property type="project" value="UniProtKB-UniRule"/>
</dbReference>
<gene>
    <name evidence="11" type="primary">rep</name>
    <name evidence="15" type="ORF">MIT9_P1785</name>
</gene>
<sequence length="666" mass="75962">MKLAELNPQQRAAVKAVDTPVLVIAGAGSGKTRVITHKIAYLIDQGLAARHIAALTFTNKAAREMKQRVGQLIDGNRAKGLTVSTFHSLGLDILRREHKALGFKPGLSILDGHDRLNLLKEIAAHHEQHFHPDDLPGHAQKISGWKNDLILPEQAGDDPAALLYRDYQRCLKAYNAVDFDDLILLPVLLFQNRPEVLEKWQARLRYLLVDEYQDTNRTQYRLLCLLTGKLGRFTVVGDDDQSIYAWRGAQPENLVQLHRDFPRLKIIKLEQNYRSTGRILKAANRLIANNPHVFEKKLWSQYGFGDPIRVLAHEDEFAEARQTAADLLHHKFRNGGRFSDYAILYRSNHQARLFERALREQRIPYFLSGGQSFFNHAEVKDVVAYLRLLVNPDDDIAFLRVANTPKREIGPATLEKLGSYAQKRHVSLFAACYEMGLTQILGDKTIDRLQHFCDFLGDVADRAKRGDTLAVIEEMLETIGYRDHLRDAAANPKQFERRWENVRDLLDWLARLLEEAEDGDDPLNAAITKLMLLDILDRTRDEEAGDRVALMTLHAAKGLEFPHVYLVGMEEGLLPHQTSIDLDDIEEERRLCYVGITRAQKTLTLSYCRKRRRYGEMVDCNPSRFLEELPQEDLEWVGKSALPEAEKKARGQAALQQLKTILQEAG</sequence>
<dbReference type="Gene3D" id="1.10.10.160">
    <property type="match status" value="1"/>
</dbReference>
<keyword evidence="8 11" id="KW-0413">Isomerase</keyword>
<dbReference type="InterPro" id="IPR005752">
    <property type="entry name" value="Helicase_Rep"/>
</dbReference>
<keyword evidence="2 11" id="KW-0235">DNA replication</keyword>
<evidence type="ECO:0000256" key="12">
    <source>
        <dbReference type="PROSITE-ProRule" id="PRU00560"/>
    </source>
</evidence>
<dbReference type="SUPFAM" id="SSF52540">
    <property type="entry name" value="P-loop containing nucleoside triphosphate hydrolases"/>
    <property type="match status" value="1"/>
</dbReference>
<dbReference type="CDD" id="cd17932">
    <property type="entry name" value="DEXQc_UvrD"/>
    <property type="match status" value="1"/>
</dbReference>
<dbReference type="PROSITE" id="PS51198">
    <property type="entry name" value="UVRD_HELICASE_ATP_BIND"/>
    <property type="match status" value="1"/>
</dbReference>
<evidence type="ECO:0000256" key="3">
    <source>
        <dbReference type="ARBA" id="ARBA00022741"/>
    </source>
</evidence>
<dbReference type="PANTHER" id="PTHR11070:SF64">
    <property type="entry name" value="ATP-DEPENDENT DNA HELICASE REP"/>
    <property type="match status" value="1"/>
</dbReference>
<evidence type="ECO:0000313" key="16">
    <source>
        <dbReference type="Proteomes" id="UP001321825"/>
    </source>
</evidence>